<protein>
    <recommendedName>
        <fullName evidence="4">Outer membrane protein beta-barrel domain-containing protein</fullName>
    </recommendedName>
</protein>
<feature type="signal peptide" evidence="1">
    <location>
        <begin position="1"/>
        <end position="25"/>
    </location>
</feature>
<sequence length="204" mass="22527">MIQKTLYSLLLVTGVVLATSAQNNANFPQAFISMQFTVGKHNVQFKTLGHSPGFSFGFKVNAGIYLVSNDNYAGGLHFTLVEGASNNKKRRKMSEAFDRPDKGFDKHIVYKFAMFRSSNVGWFSELKTGDVTLFHQIGFGIFGLTENDPLYNLGMHNHVGIITQQATDQARLHLGLMHDWTIGAGNPNYSISNVGVSVGGMRNF</sequence>
<keyword evidence="1" id="KW-0732">Signal</keyword>
<evidence type="ECO:0000313" key="2">
    <source>
        <dbReference type="EMBL" id="EAY24899.1"/>
    </source>
</evidence>
<organism evidence="2 3">
    <name type="scientific">Microscilla marina ATCC 23134</name>
    <dbReference type="NCBI Taxonomy" id="313606"/>
    <lineage>
        <taxon>Bacteria</taxon>
        <taxon>Pseudomonadati</taxon>
        <taxon>Bacteroidota</taxon>
        <taxon>Cytophagia</taxon>
        <taxon>Cytophagales</taxon>
        <taxon>Microscillaceae</taxon>
        <taxon>Microscilla</taxon>
    </lineage>
</organism>
<dbReference type="RefSeq" id="WP_002703969.1">
    <property type="nucleotide sequence ID" value="NZ_AAWS01000059.1"/>
</dbReference>
<evidence type="ECO:0000313" key="3">
    <source>
        <dbReference type="Proteomes" id="UP000004095"/>
    </source>
</evidence>
<accession>A1ZXM4</accession>
<proteinExistence type="predicted"/>
<evidence type="ECO:0008006" key="4">
    <source>
        <dbReference type="Google" id="ProtNLM"/>
    </source>
</evidence>
<name>A1ZXM4_MICM2</name>
<dbReference type="EMBL" id="AAWS01000059">
    <property type="protein sequence ID" value="EAY24899.1"/>
    <property type="molecule type" value="Genomic_DNA"/>
</dbReference>
<comment type="caution">
    <text evidence="2">The sequence shown here is derived from an EMBL/GenBank/DDBJ whole genome shotgun (WGS) entry which is preliminary data.</text>
</comment>
<evidence type="ECO:0000256" key="1">
    <source>
        <dbReference type="SAM" id="SignalP"/>
    </source>
</evidence>
<feature type="chain" id="PRO_5002642293" description="Outer membrane protein beta-barrel domain-containing protein" evidence="1">
    <location>
        <begin position="26"/>
        <end position="204"/>
    </location>
</feature>
<reference evidence="2 3" key="1">
    <citation type="submission" date="2007-01" db="EMBL/GenBank/DDBJ databases">
        <authorList>
            <person name="Haygood M."/>
            <person name="Podell S."/>
            <person name="Anderson C."/>
            <person name="Hopkinson B."/>
            <person name="Roe K."/>
            <person name="Barbeau K."/>
            <person name="Gaasterland T."/>
            <person name="Ferriera S."/>
            <person name="Johnson J."/>
            <person name="Kravitz S."/>
            <person name="Beeson K."/>
            <person name="Sutton G."/>
            <person name="Rogers Y.-H."/>
            <person name="Friedman R."/>
            <person name="Frazier M."/>
            <person name="Venter J.C."/>
        </authorList>
    </citation>
    <scope>NUCLEOTIDE SEQUENCE [LARGE SCALE GENOMIC DNA]</scope>
    <source>
        <strain evidence="2 3">ATCC 23134</strain>
    </source>
</reference>
<dbReference type="AlphaFoldDB" id="A1ZXM4"/>
<keyword evidence="3" id="KW-1185">Reference proteome</keyword>
<dbReference type="Proteomes" id="UP000004095">
    <property type="component" value="Unassembled WGS sequence"/>
</dbReference>
<gene>
    <name evidence="2" type="ORF">M23134_05874</name>
</gene>